<keyword evidence="2" id="KW-1185">Reference proteome</keyword>
<dbReference type="InterPro" id="IPR017850">
    <property type="entry name" value="Alkaline_phosphatase_core_sf"/>
</dbReference>
<dbReference type="Gene3D" id="3.40.720.10">
    <property type="entry name" value="Alkaline Phosphatase, subunit A"/>
    <property type="match status" value="1"/>
</dbReference>
<dbReference type="GO" id="GO:0016529">
    <property type="term" value="C:sarcoplasmic reticulum"/>
    <property type="evidence" value="ECO:0007669"/>
    <property type="project" value="TreeGrafter"/>
</dbReference>
<feature type="region of interest" description="Disordered" evidence="1">
    <location>
        <begin position="338"/>
        <end position="388"/>
    </location>
</feature>
<dbReference type="PANTHER" id="PTHR10151:SF114">
    <property type="entry name" value="ECTONUCLEOTIDE PYROPHOSPHATASE_PHOSPHODIESTERASE C27A7.3"/>
    <property type="match status" value="1"/>
</dbReference>
<dbReference type="PANTHER" id="PTHR10151">
    <property type="entry name" value="ECTONUCLEOTIDE PYROPHOSPHATASE/PHOSPHODIESTERASE"/>
    <property type="match status" value="1"/>
</dbReference>
<evidence type="ECO:0000313" key="3">
    <source>
        <dbReference type="WBParaSite" id="jg10167"/>
    </source>
</evidence>
<dbReference type="AlphaFoldDB" id="A0A915CMD5"/>
<dbReference type="Proteomes" id="UP000887574">
    <property type="component" value="Unplaced"/>
</dbReference>
<dbReference type="GO" id="GO:0031674">
    <property type="term" value="C:I band"/>
    <property type="evidence" value="ECO:0007669"/>
    <property type="project" value="TreeGrafter"/>
</dbReference>
<dbReference type="WBParaSite" id="jg10167">
    <property type="protein sequence ID" value="jg10167"/>
    <property type="gene ID" value="jg10167"/>
</dbReference>
<sequence>MYFEQPDAAGHREGPESDLVNSALIYVDAMINYLMYRLDKKGYLGCINIVLLSDHGSQKLREDHFIAVENYLDINDTNLEIFTGAIGQLTFKNKSDVNMAAKIAPFACQEGHTFRVYTKDIMPKRYHYGSNNRIGDIVLDASAGTRIFKTNEELRACDDKGDHGYDNRIKEMRAIFGAYGPSLKENFHIPPFQNIELYNLFTDLMQFPYTADNNGTRGVLYPILKKAPDYEPTQTVELNACEDLDMIKCGDGCHFELNYGENVKQKQSSCIAQSVQVPQDMDHSSKPCLVKLCNSSLVYSKRFAMAMMVESILADPVPNIDHRANCTAHLKFEKTKIEETTTSTASTTSTTTSMPTSSETSTTEPSKNIDEKDVQPSNQETPLPADFS</sequence>
<protein>
    <submittedName>
        <fullName evidence="3">Uncharacterized protein</fullName>
    </submittedName>
</protein>
<organism evidence="2 3">
    <name type="scientific">Ditylenchus dipsaci</name>
    <dbReference type="NCBI Taxonomy" id="166011"/>
    <lineage>
        <taxon>Eukaryota</taxon>
        <taxon>Metazoa</taxon>
        <taxon>Ecdysozoa</taxon>
        <taxon>Nematoda</taxon>
        <taxon>Chromadorea</taxon>
        <taxon>Rhabditida</taxon>
        <taxon>Tylenchina</taxon>
        <taxon>Tylenchomorpha</taxon>
        <taxon>Sphaerularioidea</taxon>
        <taxon>Anguinidae</taxon>
        <taxon>Anguininae</taxon>
        <taxon>Ditylenchus</taxon>
    </lineage>
</organism>
<dbReference type="SUPFAM" id="SSF53649">
    <property type="entry name" value="Alkaline phosphatase-like"/>
    <property type="match status" value="1"/>
</dbReference>
<evidence type="ECO:0000313" key="2">
    <source>
        <dbReference type="Proteomes" id="UP000887574"/>
    </source>
</evidence>
<name>A0A915CMD5_9BILA</name>
<dbReference type="Pfam" id="PF01663">
    <property type="entry name" value="Phosphodiest"/>
    <property type="match status" value="1"/>
</dbReference>
<reference evidence="3" key="1">
    <citation type="submission" date="2022-11" db="UniProtKB">
        <authorList>
            <consortium name="WormBaseParasite"/>
        </authorList>
    </citation>
    <scope>IDENTIFICATION</scope>
</reference>
<accession>A0A915CMD5</accession>
<feature type="compositionally biased region" description="Low complexity" evidence="1">
    <location>
        <begin position="340"/>
        <end position="366"/>
    </location>
</feature>
<dbReference type="GO" id="GO:0055120">
    <property type="term" value="C:striated muscle dense body"/>
    <property type="evidence" value="ECO:0007669"/>
    <property type="project" value="TreeGrafter"/>
</dbReference>
<dbReference type="InterPro" id="IPR002591">
    <property type="entry name" value="Phosphodiest/P_Trfase"/>
</dbReference>
<proteinExistence type="predicted"/>
<evidence type="ECO:0000256" key="1">
    <source>
        <dbReference type="SAM" id="MobiDB-lite"/>
    </source>
</evidence>